<evidence type="ECO:0000313" key="2">
    <source>
        <dbReference type="EMBL" id="SAI74735.1"/>
    </source>
</evidence>
<feature type="region of interest" description="Disordered" evidence="1">
    <location>
        <begin position="75"/>
        <end position="105"/>
    </location>
</feature>
<feature type="compositionally biased region" description="Basic and acidic residues" evidence="1">
    <location>
        <begin position="86"/>
        <end position="101"/>
    </location>
</feature>
<organism evidence="2 3">
    <name type="scientific">Bordetella ansorpii</name>
    <dbReference type="NCBI Taxonomy" id="288768"/>
    <lineage>
        <taxon>Bacteria</taxon>
        <taxon>Pseudomonadati</taxon>
        <taxon>Pseudomonadota</taxon>
        <taxon>Betaproteobacteria</taxon>
        <taxon>Burkholderiales</taxon>
        <taxon>Alcaligenaceae</taxon>
        <taxon>Bordetella</taxon>
    </lineage>
</organism>
<proteinExistence type="predicted"/>
<dbReference type="EMBL" id="FKIF01000010">
    <property type="protein sequence ID" value="SAI74735.1"/>
    <property type="molecule type" value="Genomic_DNA"/>
</dbReference>
<sequence length="654" mass="69744">MAAAPLSGGAPAATTQPPFQEPAPAAAPTARQAVTGQWSLLGVGEVEVARQTLTGYAPGELAEIVNLMPRQWQERHERSVQASERQASRDEEHSRSDDQASHSDAANELADTLKESMYTEGLVRNLSNVTPSYGNLNLLLTGSAAEGAGKLKFDSDNVARLVQRMSEQAAQKVADRVNAQRRDVWRQWRERRESQCIDNRGGERLVGVYRWVDRLLRVSLKPRGRHLVLAVQLQSPASAWIAEVLAQGPLPLVKPAPLAAFGTADGQGYALVTPTNYQSWGAQYGLTDLPAPPAQQIAISAQITRVTIADRSLLRVPEGYAVASGSATLAMASTTHGLVASVGGTSLNGPAISAPAGLSVTVPAGSATSVSDPALAPPSASASWLSATSFTGADAVIGLTGAIPITVMSDAPLFGLSVELICQRVTLTDPATNSVVDPLLVQWQMQVYNRLLHAWQDQLRAYDADVAARISAASAAQTAAIQRGVLQAQCLALLSATSATNDPQALTGFFDWTCMSWHYDSPLAGTGPRQTDAQAAPVMTEPASARLFRRFLDADLAWVLIPLRVQTQDAALFALQWQARWPAPPVRRVDGAADVPVAQSTVIALEEQRGDEATPGEPRHAWTLRVPLPLIYLQRGDALPRFGSHAPSASREKP</sequence>
<dbReference type="RefSeq" id="WP_066134408.1">
    <property type="nucleotide sequence ID" value="NZ_FKIF01000010.1"/>
</dbReference>
<evidence type="ECO:0000256" key="1">
    <source>
        <dbReference type="SAM" id="MobiDB-lite"/>
    </source>
</evidence>
<dbReference type="AlphaFoldDB" id="A0A157SWR7"/>
<gene>
    <name evidence="2" type="ORF">SAMEA3906486_05452</name>
</gene>
<evidence type="ECO:0000313" key="3">
    <source>
        <dbReference type="Proteomes" id="UP000076848"/>
    </source>
</evidence>
<reference evidence="2 3" key="1">
    <citation type="submission" date="2016-04" db="EMBL/GenBank/DDBJ databases">
        <authorList>
            <consortium name="Pathogen Informatics"/>
        </authorList>
    </citation>
    <scope>NUCLEOTIDE SEQUENCE [LARGE SCALE GENOMIC DNA]</scope>
    <source>
        <strain evidence="2 3">H050680373</strain>
    </source>
</reference>
<dbReference type="Proteomes" id="UP000076848">
    <property type="component" value="Unassembled WGS sequence"/>
</dbReference>
<dbReference type="STRING" id="288768.SAMEA3906486_05452"/>
<protein>
    <submittedName>
        <fullName evidence="2">Uncharacterized protein</fullName>
    </submittedName>
</protein>
<keyword evidence="3" id="KW-1185">Reference proteome</keyword>
<accession>A0A157SWR7</accession>
<feature type="region of interest" description="Disordered" evidence="1">
    <location>
        <begin position="1"/>
        <end position="32"/>
    </location>
</feature>
<name>A0A157SWR7_9BORD</name>
<dbReference type="OrthoDB" id="8563833at2"/>